<sequence>MAIASELPIDTTATAMDMANSMFGNGVSIVDASYSGAQSASGIYSNGDTVASGITPSDTGVILSTGNAADITNSSGDANLRADTSTNNHLDGTSELDALAGMETFDAAVFDATFVPEGSVLTMQITFSSEEYLEYVNAGYNDVVGIWVNGVQAELTIGDGDISIDNINNSSNQNLYVDNAASDDTYNTEMDGFTITMTLKAPVIAGEENTIRIGIADAGDGVYDSNLLIAGDSVQVELIALDDDLTISGDGSETLDILGNDISEEGTSLTITHINGHPVSSGDTLVLPTGEEITLNADGTLAISNDTDVDEANTFTYTVADDLGNTDVGIVEVTTDTSLPGAACFVAGTLIDTVEGPIAVEELEPGCLVETRDHGPQPLRWIGRSPRRAEGADAPVVFAAGALGNHRCIALSPNHRVMIASERAELLFGQSEVLIKAKHLVNDCSIRVQADGRPVVYVHLLFDQHEIICGNGLESESYHPGAETLGAFDPETQAEVIDLIEKWQGYGPSARPALKSHESLLLLH</sequence>
<dbReference type="GO" id="GO:0016740">
    <property type="term" value="F:transferase activity"/>
    <property type="evidence" value="ECO:0007669"/>
    <property type="project" value="UniProtKB-KW"/>
</dbReference>
<evidence type="ECO:0000259" key="1">
    <source>
        <dbReference type="Pfam" id="PF13403"/>
    </source>
</evidence>
<dbReference type="InterPro" id="IPR028992">
    <property type="entry name" value="Hedgehog/Intein_dom"/>
</dbReference>
<evidence type="ECO:0000313" key="3">
    <source>
        <dbReference type="Proteomes" id="UP000478892"/>
    </source>
</evidence>
<keyword evidence="2" id="KW-0808">Transferase</keyword>
<dbReference type="Proteomes" id="UP000478892">
    <property type="component" value="Unassembled WGS sequence"/>
</dbReference>
<reference evidence="2 3" key="1">
    <citation type="submission" date="2019-12" db="EMBL/GenBank/DDBJ databases">
        <authorList>
            <person name="Zhang Y.-J."/>
        </authorList>
    </citation>
    <scope>NUCLEOTIDE SEQUENCE [LARGE SCALE GENOMIC DNA]</scope>
    <source>
        <strain evidence="2 3">CY05</strain>
    </source>
</reference>
<keyword evidence="3" id="KW-1185">Reference proteome</keyword>
<dbReference type="InterPro" id="IPR049804">
    <property type="entry name" value="Choice_anch_L"/>
</dbReference>
<dbReference type="SUPFAM" id="SSF51294">
    <property type="entry name" value="Hedgehog/intein (Hint) domain"/>
    <property type="match status" value="1"/>
</dbReference>
<feature type="domain" description="Hedgehog/Intein (Hint)" evidence="1">
    <location>
        <begin position="344"/>
        <end position="481"/>
    </location>
</feature>
<dbReference type="EMBL" id="WQLV01000002">
    <property type="protein sequence ID" value="MVO15561.1"/>
    <property type="molecule type" value="Genomic_DNA"/>
</dbReference>
<accession>A0A6L6WE88</accession>
<evidence type="ECO:0000313" key="2">
    <source>
        <dbReference type="EMBL" id="MVO15561.1"/>
    </source>
</evidence>
<name>A0A6L6WE88_9RHOB</name>
<dbReference type="NCBIfam" id="NF038133">
    <property type="entry name" value="choice_anch_L"/>
    <property type="match status" value="1"/>
</dbReference>
<protein>
    <submittedName>
        <fullName evidence="2">2,3,4,5-tetrahydropyridine-2,6-carboxylate N-succinyltransferase</fullName>
    </submittedName>
</protein>
<dbReference type="RefSeq" id="WP_157021803.1">
    <property type="nucleotide sequence ID" value="NZ_WQLV01000002.1"/>
</dbReference>
<proteinExistence type="predicted"/>
<organism evidence="2 3">
    <name type="scientific">Parasedimentitalea huanghaiensis</name>
    <dbReference type="NCBI Taxonomy" id="2682100"/>
    <lineage>
        <taxon>Bacteria</taxon>
        <taxon>Pseudomonadati</taxon>
        <taxon>Pseudomonadota</taxon>
        <taxon>Alphaproteobacteria</taxon>
        <taxon>Rhodobacterales</taxon>
        <taxon>Paracoccaceae</taxon>
        <taxon>Parasedimentitalea</taxon>
    </lineage>
</organism>
<dbReference type="InterPro" id="IPR036844">
    <property type="entry name" value="Hint_dom_sf"/>
</dbReference>
<dbReference type="Pfam" id="PF17963">
    <property type="entry name" value="Big_9"/>
    <property type="match status" value="1"/>
</dbReference>
<dbReference type="AlphaFoldDB" id="A0A6L6WE88"/>
<dbReference type="Pfam" id="PF13403">
    <property type="entry name" value="Hint_2"/>
    <property type="match status" value="1"/>
</dbReference>
<gene>
    <name evidence="2" type="ORF">GO984_07020</name>
</gene>
<comment type="caution">
    <text evidence="2">The sequence shown here is derived from an EMBL/GenBank/DDBJ whole genome shotgun (WGS) entry which is preliminary data.</text>
</comment>